<dbReference type="AlphaFoldDB" id="A0A9W5XI44"/>
<keyword evidence="1" id="KW-0732">Signal</keyword>
<evidence type="ECO:0000313" key="2">
    <source>
        <dbReference type="EMBL" id="GIJ31880.1"/>
    </source>
</evidence>
<organism evidence="2 3">
    <name type="scientific">Micromonospora sediminimaris</name>
    <dbReference type="NCBI Taxonomy" id="547162"/>
    <lineage>
        <taxon>Bacteria</taxon>
        <taxon>Bacillati</taxon>
        <taxon>Actinomycetota</taxon>
        <taxon>Actinomycetes</taxon>
        <taxon>Micromonosporales</taxon>
        <taxon>Micromonosporaceae</taxon>
        <taxon>Micromonospora</taxon>
    </lineage>
</organism>
<dbReference type="Proteomes" id="UP000607311">
    <property type="component" value="Unassembled WGS sequence"/>
</dbReference>
<sequence>MLGMLAVVVAFAVAAPTAAHAADPAPLALCAYPTNTIVTNFPQGSSLGASSKYPDGPRTCTYHSKRAVSYYCLGNYHSETYIHLINNPNGARTINYAVCDGTLRTLGSARYPAGNGPYHVHWHVETGSFTGSYMKIA</sequence>
<accession>A0A9W5XI44</accession>
<proteinExistence type="predicted"/>
<comment type="caution">
    <text evidence="2">The sequence shown here is derived from an EMBL/GenBank/DDBJ whole genome shotgun (WGS) entry which is preliminary data.</text>
</comment>
<reference evidence="2" key="1">
    <citation type="submission" date="2021-01" db="EMBL/GenBank/DDBJ databases">
        <title>Whole genome shotgun sequence of Verrucosispora sediminis NBRC 107745.</title>
        <authorList>
            <person name="Komaki H."/>
            <person name="Tamura T."/>
        </authorList>
    </citation>
    <scope>NUCLEOTIDE SEQUENCE</scope>
    <source>
        <strain evidence="2">NBRC 107745</strain>
    </source>
</reference>
<gene>
    <name evidence="2" type="ORF">Vse01_10280</name>
</gene>
<evidence type="ECO:0000256" key="1">
    <source>
        <dbReference type="SAM" id="SignalP"/>
    </source>
</evidence>
<dbReference type="EMBL" id="BOPD01000007">
    <property type="protein sequence ID" value="GIJ31880.1"/>
    <property type="molecule type" value="Genomic_DNA"/>
</dbReference>
<keyword evidence="3" id="KW-1185">Reference proteome</keyword>
<evidence type="ECO:0000313" key="3">
    <source>
        <dbReference type="Proteomes" id="UP000607311"/>
    </source>
</evidence>
<feature type="chain" id="PRO_5040977348" description="Peptidase inhibitor family I36" evidence="1">
    <location>
        <begin position="22"/>
        <end position="137"/>
    </location>
</feature>
<name>A0A9W5XI44_9ACTN</name>
<protein>
    <recommendedName>
        <fullName evidence="4">Peptidase inhibitor family I36</fullName>
    </recommendedName>
</protein>
<evidence type="ECO:0008006" key="4">
    <source>
        <dbReference type="Google" id="ProtNLM"/>
    </source>
</evidence>
<feature type="signal peptide" evidence="1">
    <location>
        <begin position="1"/>
        <end position="21"/>
    </location>
</feature>